<evidence type="ECO:0000313" key="1">
    <source>
        <dbReference type="EMBL" id="BBO71987.1"/>
    </source>
</evidence>
<organism evidence="1 2">
    <name type="scientific">Desulfosarcina alkanivorans</name>
    <dbReference type="NCBI Taxonomy" id="571177"/>
    <lineage>
        <taxon>Bacteria</taxon>
        <taxon>Pseudomonadati</taxon>
        <taxon>Thermodesulfobacteriota</taxon>
        <taxon>Desulfobacteria</taxon>
        <taxon>Desulfobacterales</taxon>
        <taxon>Desulfosarcinaceae</taxon>
        <taxon>Desulfosarcina</taxon>
    </lineage>
</organism>
<proteinExistence type="predicted"/>
<dbReference type="Proteomes" id="UP000427906">
    <property type="component" value="Chromosome"/>
</dbReference>
<name>A0A5K7Z5Y3_9BACT</name>
<dbReference type="AlphaFoldDB" id="A0A5K7Z5Y3"/>
<dbReference type="EMBL" id="AP021874">
    <property type="protein sequence ID" value="BBO71987.1"/>
    <property type="molecule type" value="Genomic_DNA"/>
</dbReference>
<keyword evidence="2" id="KW-1185">Reference proteome</keyword>
<dbReference type="Gene3D" id="3.90.70.10">
    <property type="entry name" value="Cysteine proteinases"/>
    <property type="match status" value="1"/>
</dbReference>
<accession>A0A5K7Z5Y3</accession>
<dbReference type="RefSeq" id="WP_155319752.1">
    <property type="nucleotide sequence ID" value="NZ_AP021874.1"/>
</dbReference>
<dbReference type="OrthoDB" id="9805906at2"/>
<evidence type="ECO:0000313" key="2">
    <source>
        <dbReference type="Proteomes" id="UP000427906"/>
    </source>
</evidence>
<reference evidence="1 2" key="1">
    <citation type="submission" date="2019-11" db="EMBL/GenBank/DDBJ databases">
        <title>Comparative genomics of hydrocarbon-degrading Desulfosarcina strains.</title>
        <authorList>
            <person name="Watanabe M."/>
            <person name="Kojima H."/>
            <person name="Fukui M."/>
        </authorList>
    </citation>
    <scope>NUCLEOTIDE SEQUENCE [LARGE SCALE GENOMIC DNA]</scope>
    <source>
        <strain evidence="1 2">PL12</strain>
    </source>
</reference>
<evidence type="ECO:0008006" key="3">
    <source>
        <dbReference type="Google" id="ProtNLM"/>
    </source>
</evidence>
<sequence>MTTSFPFDIGPQPDNTTCGPTCLHAVYRYFDDPIGLASIIADVPTLDGGGTLSVYLANHALRRGYRTTIFPYNLQIFDPTWADAAPGDIAGKLRRQRTLKPDLPEIDRLTDAYLDYLQLGGRLKFKVLTVALIRHYLKRGIPIMTGLSATYLYNTPREYDVDDQVVYDDVRGESVGHFVVLAGYNRDTRRALVADPFLSNPMADGQHYSVDIDRLVCAIMLGILTHDGDLLIIQPPKTKKKGVLACTSRFTER</sequence>
<gene>
    <name evidence="1" type="ORF">DSCA_59170</name>
</gene>
<protein>
    <recommendedName>
        <fullName evidence="3">Peptidase C39-like domain-containing protein</fullName>
    </recommendedName>
</protein>
<dbReference type="KEGG" id="dalk:DSCA_59170"/>